<keyword evidence="1" id="KW-0408">Iron</keyword>
<dbReference type="EMBL" id="CP000477">
    <property type="protein sequence ID" value="ABK14242.1"/>
    <property type="molecule type" value="Genomic_DNA"/>
</dbReference>
<name>A0B6B8_METTP</name>
<dbReference type="GO" id="GO:1990663">
    <property type="term" value="F:dihydroorotate dehydrogenase (fumarate) activity"/>
    <property type="evidence" value="ECO:0007669"/>
    <property type="project" value="UniProtKB-EC"/>
</dbReference>
<dbReference type="Gene3D" id="3.40.50.80">
    <property type="entry name" value="Nucleotide-binding domain of ferredoxin-NADP reductase (FNR) module"/>
    <property type="match status" value="1"/>
</dbReference>
<dbReference type="GO" id="GO:0051537">
    <property type="term" value="F:2 iron, 2 sulfur cluster binding"/>
    <property type="evidence" value="ECO:0007669"/>
    <property type="project" value="UniProtKB-KW"/>
</dbReference>
<dbReference type="STRING" id="349307.Mthe_0451"/>
<dbReference type="KEGG" id="mtp:Mthe_0451"/>
<organism evidence="3 4">
    <name type="scientific">Methanothrix thermoacetophila (strain DSM 6194 / JCM 14653 / NBRC 101360 / PT)</name>
    <name type="common">Methanosaeta thermophila</name>
    <dbReference type="NCBI Taxonomy" id="349307"/>
    <lineage>
        <taxon>Archaea</taxon>
        <taxon>Methanobacteriati</taxon>
        <taxon>Methanobacteriota</taxon>
        <taxon>Stenosarchaea group</taxon>
        <taxon>Methanomicrobia</taxon>
        <taxon>Methanotrichales</taxon>
        <taxon>Methanotrichaceae</taxon>
        <taxon>Methanothrix</taxon>
    </lineage>
</organism>
<evidence type="ECO:0000256" key="1">
    <source>
        <dbReference type="PIRSR" id="PIRSR006816-2"/>
    </source>
</evidence>
<dbReference type="Pfam" id="PF10418">
    <property type="entry name" value="DHODB_Fe-S_bind"/>
    <property type="match status" value="1"/>
</dbReference>
<gene>
    <name evidence="3" type="ordered locus">Mthe_0451</name>
</gene>
<dbReference type="InterPro" id="IPR012165">
    <property type="entry name" value="Cyt_c3_hydrogenase_gsu"/>
</dbReference>
<dbReference type="InterPro" id="IPR017938">
    <property type="entry name" value="Riboflavin_synthase-like_b-brl"/>
</dbReference>
<accession>A0B6B8</accession>
<dbReference type="CDD" id="cd06220">
    <property type="entry name" value="DHOD_e_trans_like2"/>
    <property type="match status" value="1"/>
</dbReference>
<dbReference type="NCBIfam" id="NF000796">
    <property type="entry name" value="PRK00054.1-1"/>
    <property type="match status" value="1"/>
</dbReference>
<dbReference type="PANTHER" id="PTHR43513">
    <property type="entry name" value="DIHYDROOROTATE DEHYDROGENASE B (NAD(+)), ELECTRON TRANSFER SUBUNIT"/>
    <property type="match status" value="1"/>
</dbReference>
<dbReference type="InterPro" id="IPR050353">
    <property type="entry name" value="PyrK_electron_transfer"/>
</dbReference>
<evidence type="ECO:0000313" key="4">
    <source>
        <dbReference type="Proteomes" id="UP000000674"/>
    </source>
</evidence>
<dbReference type="PANTHER" id="PTHR43513:SF3">
    <property type="entry name" value="DIHYDROOROTATE DEHYDROGENASE B (NAD(+)), ELECTRON TRANSFER SUBUNIT-RELATED"/>
    <property type="match status" value="1"/>
</dbReference>
<dbReference type="GO" id="GO:0006221">
    <property type="term" value="P:pyrimidine nucleotide biosynthetic process"/>
    <property type="evidence" value="ECO:0007669"/>
    <property type="project" value="InterPro"/>
</dbReference>
<dbReference type="SUPFAM" id="SSF52343">
    <property type="entry name" value="Ferredoxin reductase-like, C-terminal NADP-linked domain"/>
    <property type="match status" value="1"/>
</dbReference>
<comment type="cofactor">
    <cofactor evidence="1">
        <name>[2Fe-2S] cluster</name>
        <dbReference type="ChEBI" id="CHEBI:190135"/>
    </cofactor>
    <text evidence="1">Binds 1 [2Fe-2S] cluster per subunit.</text>
</comment>
<feature type="binding site" evidence="1">
    <location>
        <position position="216"/>
    </location>
    <ligand>
        <name>[2Fe-2S] cluster</name>
        <dbReference type="ChEBI" id="CHEBI:190135"/>
    </ligand>
</feature>
<keyword evidence="1" id="KW-0479">Metal-binding</keyword>
<reference evidence="3 4" key="1">
    <citation type="submission" date="2006-10" db="EMBL/GenBank/DDBJ databases">
        <title>Complete sequence of Methanosaeta thermophila PT.</title>
        <authorList>
            <consortium name="US DOE Joint Genome Institute"/>
            <person name="Copeland A."/>
            <person name="Lucas S."/>
            <person name="Lapidus A."/>
            <person name="Barry K."/>
            <person name="Detter J.C."/>
            <person name="Glavina del Rio T."/>
            <person name="Hammon N."/>
            <person name="Israni S."/>
            <person name="Pitluck S."/>
            <person name="Chain P."/>
            <person name="Malfatti S."/>
            <person name="Shin M."/>
            <person name="Vergez L."/>
            <person name="Schmutz J."/>
            <person name="Larimer F."/>
            <person name="Land M."/>
            <person name="Hauser L."/>
            <person name="Kyrpides N."/>
            <person name="Kim E."/>
            <person name="Smith K.S."/>
            <person name="Ingram-Smith C."/>
            <person name="Richardson P."/>
        </authorList>
    </citation>
    <scope>NUCLEOTIDE SEQUENCE [LARGE SCALE GENOMIC DNA]</scope>
    <source>
        <strain evidence="4">DSM 6194 / JCM 14653 / NBRC 101360 / PT</strain>
    </source>
</reference>
<feature type="binding site" evidence="1">
    <location>
        <position position="226"/>
    </location>
    <ligand>
        <name>[2Fe-2S] cluster</name>
        <dbReference type="ChEBI" id="CHEBI:190135"/>
    </ligand>
</feature>
<feature type="binding site" evidence="1">
    <location>
        <position position="213"/>
    </location>
    <ligand>
        <name>[2Fe-2S] cluster</name>
        <dbReference type="ChEBI" id="CHEBI:190135"/>
    </ligand>
</feature>
<dbReference type="SMR" id="A0B6B8"/>
<keyword evidence="1" id="KW-0001">2Fe-2S</keyword>
<keyword evidence="4" id="KW-1185">Reference proteome</keyword>
<dbReference type="HOGENOM" id="CLU_003827_1_1_2"/>
<dbReference type="InterPro" id="IPR039261">
    <property type="entry name" value="FNR_nucleotide-bd"/>
</dbReference>
<dbReference type="PROSITE" id="PS00197">
    <property type="entry name" value="2FE2S_FER_1"/>
    <property type="match status" value="1"/>
</dbReference>
<dbReference type="GO" id="GO:0046872">
    <property type="term" value="F:metal ion binding"/>
    <property type="evidence" value="ECO:0007669"/>
    <property type="project" value="UniProtKB-KW"/>
</dbReference>
<dbReference type="GO" id="GO:0050660">
    <property type="term" value="F:flavin adenine dinucleotide binding"/>
    <property type="evidence" value="ECO:0007669"/>
    <property type="project" value="InterPro"/>
</dbReference>
<dbReference type="PROSITE" id="PS51384">
    <property type="entry name" value="FAD_FR"/>
    <property type="match status" value="1"/>
</dbReference>
<dbReference type="AlphaFoldDB" id="A0B6B8"/>
<feature type="binding site" evidence="1">
    <location>
        <position position="208"/>
    </location>
    <ligand>
        <name>[2Fe-2S] cluster</name>
        <dbReference type="ChEBI" id="CHEBI:190135"/>
    </ligand>
</feature>
<dbReference type="PIRSF" id="PIRSF006816">
    <property type="entry name" value="Cyc3_hyd_g"/>
    <property type="match status" value="1"/>
</dbReference>
<dbReference type="InterPro" id="IPR017927">
    <property type="entry name" value="FAD-bd_FR_type"/>
</dbReference>
<keyword evidence="1" id="KW-0411">Iron-sulfur</keyword>
<sequence length="257" mass="28270">MRFRPANLVIKDVMRETASVSTIRFDRPLDPIPGQYIMVWVRGVDEIPMSFSAPDSITVHAVGEATRALCDLRPGDSVGIRGPFGNGFRLVGERILLIGGGVGVAPLAFLGEDVKKRGIDVTSLIGFRCREDIIFLDRFRRLGDVILTTDDGSAGIEGRASAGLSEIDPEDYSQIYLCGPEMMMIDIIRRCREHASRIQASINRYFKCAVGICGSCCLDPDGIRVCVEGPVITGDRLLESEFGRYRRGPSGMRESCY</sequence>
<proteinExistence type="predicted"/>
<dbReference type="Proteomes" id="UP000000674">
    <property type="component" value="Chromosome"/>
</dbReference>
<dbReference type="InterPro" id="IPR019480">
    <property type="entry name" value="Dihydroorotate_DH_Fe-S-bd"/>
</dbReference>
<dbReference type="EC" id="1.3.98.1" evidence="3"/>
<dbReference type="Gene3D" id="2.40.30.10">
    <property type="entry name" value="Translation factors"/>
    <property type="match status" value="1"/>
</dbReference>
<evidence type="ECO:0000259" key="2">
    <source>
        <dbReference type="PROSITE" id="PS51384"/>
    </source>
</evidence>
<feature type="domain" description="FAD-binding FR-type" evidence="2">
    <location>
        <begin position="1"/>
        <end position="90"/>
    </location>
</feature>
<dbReference type="RefSeq" id="WP_011695640.1">
    <property type="nucleotide sequence ID" value="NC_008553.1"/>
</dbReference>
<dbReference type="InterPro" id="IPR006058">
    <property type="entry name" value="2Fe2S_fd_BS"/>
</dbReference>
<protein>
    <submittedName>
        <fullName evidence="3">Dihydroorotate oxidase B, electron transfer subunit</fullName>
        <ecNumber evidence="3">1.3.98.1</ecNumber>
    </submittedName>
</protein>
<dbReference type="OrthoDB" id="35401at2157"/>
<dbReference type="SUPFAM" id="SSF63380">
    <property type="entry name" value="Riboflavin synthase domain-like"/>
    <property type="match status" value="1"/>
</dbReference>
<evidence type="ECO:0000313" key="3">
    <source>
        <dbReference type="EMBL" id="ABK14242.1"/>
    </source>
</evidence>
<dbReference type="GeneID" id="4462590"/>
<keyword evidence="3" id="KW-0560">Oxidoreductase</keyword>